<feature type="signal peptide" evidence="4">
    <location>
        <begin position="1"/>
        <end position="18"/>
    </location>
</feature>
<keyword evidence="1" id="KW-0677">Repeat</keyword>
<dbReference type="PANTHER" id="PTHR22906">
    <property type="entry name" value="PROPERDIN"/>
    <property type="match status" value="1"/>
</dbReference>
<protein>
    <submittedName>
        <fullName evidence="6">Chitin-binding type-2 domain-containing protein</fullName>
    </submittedName>
</protein>
<dbReference type="WBParaSite" id="SPAL_0000876100.1">
    <property type="protein sequence ID" value="SPAL_0000876100.1"/>
    <property type="gene ID" value="SPAL_0000876100"/>
</dbReference>
<keyword evidence="2" id="KW-1015">Disulfide bond</keyword>
<evidence type="ECO:0000256" key="1">
    <source>
        <dbReference type="ARBA" id="ARBA00022737"/>
    </source>
</evidence>
<accession>A0A0N5BSB7</accession>
<keyword evidence="4" id="KW-0732">Signal</keyword>
<dbReference type="Proteomes" id="UP000046392">
    <property type="component" value="Unplaced"/>
</dbReference>
<dbReference type="AlphaFoldDB" id="A0A0N5BSB7"/>
<feature type="chain" id="PRO_5005895097" evidence="4">
    <location>
        <begin position="19"/>
        <end position="727"/>
    </location>
</feature>
<feature type="region of interest" description="Disordered" evidence="3">
    <location>
        <begin position="503"/>
        <end position="523"/>
    </location>
</feature>
<reference evidence="6" key="1">
    <citation type="submission" date="2017-02" db="UniProtKB">
        <authorList>
            <consortium name="WormBaseParasite"/>
        </authorList>
    </citation>
    <scope>IDENTIFICATION</scope>
</reference>
<sequence>MFNNLIKLLLLHAFLIYGEKDIESNVTERPEILRTGKLNQFKGYYTPKPMPQNIQRLYASIWAGWSAWSFCVNNAQIRVRACNTVRGFSCLGPNQETKECSPDAKKLRGFNVNVGENRINTDYDAVDPWEEDRKEAMKQLYADYDNGNDLFKNQKNNLHSTNRPPIKSAGKNMVVDKPIESITIKFSDEKEVKKNNDGSPGYSPEILYPTSSPIVVTTSLKYDDVMTTDKIGEERTTISVNKERKYNNQPQPELKPKVVYPVSSARHNYSPENKPSHVVQPHKKTFDTKNNINKPERVYSFKTPNQQTTTTTTQIPPTTTFKQQPKSIEVMDVIEPLQTNTDIEETFEKSLVYPSIKIQSPSKVTSIPKIVIETTTLGTTLPNTFVPQSPQTTLPPSPKPIFIKDGEVKGLGIRKLRIPKISQARNKKVEHDVDLNKNIKHEGDVEEAQRDTENALQFMIQNMAKAVKKVNIQNPLKIEPIPANDHDLLFGRKYMKGNTEIRRKPVSTKISPDSTVDDPSYDDLDEETKQLLKGTLSDDTNLNDPESIKEEIKKLNKLMKEVEGEMIENDFSTTQTSIVDTSLRRAMSENAKSLKLVPQDSGFLSDEKNLLPPVVTQSKDSKGIPFQPQLGEHEQAQWSDWKDWNDCFCNKQVRTRTCIYDNAYHTSGCVGESYESRDCTTTRFCPALERKVLNDNNSVKRSNSLGIRQITPIHRHLEREQMLAMET</sequence>
<dbReference type="SMART" id="SM00209">
    <property type="entry name" value="TSP1"/>
    <property type="match status" value="2"/>
</dbReference>
<name>A0A0N5BSB7_STREA</name>
<proteinExistence type="predicted"/>
<dbReference type="PROSITE" id="PS50092">
    <property type="entry name" value="TSP1"/>
    <property type="match status" value="2"/>
</dbReference>
<evidence type="ECO:0000313" key="5">
    <source>
        <dbReference type="Proteomes" id="UP000046392"/>
    </source>
</evidence>
<organism evidence="5 6">
    <name type="scientific">Strongyloides papillosus</name>
    <name type="common">Intestinal threadworm</name>
    <dbReference type="NCBI Taxonomy" id="174720"/>
    <lineage>
        <taxon>Eukaryota</taxon>
        <taxon>Metazoa</taxon>
        <taxon>Ecdysozoa</taxon>
        <taxon>Nematoda</taxon>
        <taxon>Chromadorea</taxon>
        <taxon>Rhabditida</taxon>
        <taxon>Tylenchina</taxon>
        <taxon>Panagrolaimomorpha</taxon>
        <taxon>Strongyloidoidea</taxon>
        <taxon>Strongyloididae</taxon>
        <taxon>Strongyloides</taxon>
    </lineage>
</organism>
<dbReference type="PANTHER" id="PTHR22906:SF54">
    <property type="entry name" value="IG-LIKE DOMAIN-CONTAINING PROTEIN"/>
    <property type="match status" value="1"/>
</dbReference>
<dbReference type="InterPro" id="IPR000884">
    <property type="entry name" value="TSP1_rpt"/>
</dbReference>
<keyword evidence="5" id="KW-1185">Reference proteome</keyword>
<evidence type="ECO:0000256" key="4">
    <source>
        <dbReference type="SAM" id="SignalP"/>
    </source>
</evidence>
<evidence type="ECO:0000313" key="6">
    <source>
        <dbReference type="WBParaSite" id="SPAL_0000876100.1"/>
    </source>
</evidence>
<dbReference type="InterPro" id="IPR052065">
    <property type="entry name" value="Compl_asym_regulator"/>
</dbReference>
<dbReference type="SUPFAM" id="SSF82895">
    <property type="entry name" value="TSP-1 type 1 repeat"/>
    <property type="match status" value="1"/>
</dbReference>
<evidence type="ECO:0000256" key="3">
    <source>
        <dbReference type="SAM" id="MobiDB-lite"/>
    </source>
</evidence>
<evidence type="ECO:0000256" key="2">
    <source>
        <dbReference type="ARBA" id="ARBA00023157"/>
    </source>
</evidence>
<dbReference type="InterPro" id="IPR036383">
    <property type="entry name" value="TSP1_rpt_sf"/>
</dbReference>